<name>A0A140DX67_9FIRM</name>
<protein>
    <submittedName>
        <fullName evidence="1">Uncharacterized protein</fullName>
    </submittedName>
</protein>
<dbReference type="Proteomes" id="UP000069771">
    <property type="component" value="Chromosome"/>
</dbReference>
<organism evidence="1 2">
    <name type="scientific">Faecalibaculum rodentium</name>
    <dbReference type="NCBI Taxonomy" id="1702221"/>
    <lineage>
        <taxon>Bacteria</taxon>
        <taxon>Bacillati</taxon>
        <taxon>Bacillota</taxon>
        <taxon>Erysipelotrichia</taxon>
        <taxon>Erysipelotrichales</taxon>
        <taxon>Erysipelotrichaceae</taxon>
        <taxon>Faecalibaculum</taxon>
    </lineage>
</organism>
<accession>A0A140DX67</accession>
<reference evidence="1 2" key="1">
    <citation type="journal article" date="2016" name="Gut Pathog.">
        <title>Whole genome sequencing of "Faecalibaculum rodentium" ALO17, isolated from C57BL/6J laboratory mouse feces.</title>
        <authorList>
            <person name="Lim S."/>
            <person name="Chang D.H."/>
            <person name="Ahn S."/>
            <person name="Kim B.C."/>
        </authorList>
    </citation>
    <scope>NUCLEOTIDE SEQUENCE [LARGE SCALE GENOMIC DNA]</scope>
    <source>
        <strain evidence="1 2">Alo17</strain>
    </source>
</reference>
<keyword evidence="2" id="KW-1185">Reference proteome</keyword>
<evidence type="ECO:0000313" key="2">
    <source>
        <dbReference type="Proteomes" id="UP000069771"/>
    </source>
</evidence>
<proteinExistence type="predicted"/>
<dbReference type="KEGG" id="fro:AALO17_21100"/>
<gene>
    <name evidence="1" type="ORF">AALO17_21100</name>
</gene>
<dbReference type="EMBL" id="CP011391">
    <property type="protein sequence ID" value="AMK55244.1"/>
    <property type="molecule type" value="Genomic_DNA"/>
</dbReference>
<evidence type="ECO:0000313" key="1">
    <source>
        <dbReference type="EMBL" id="AMK55244.1"/>
    </source>
</evidence>
<dbReference type="AlphaFoldDB" id="A0A140DX67"/>
<dbReference type="STRING" id="1702221.AALO17_21100"/>
<sequence length="37" mass="3872">MMSGTCDKGMMASSLGAAGNCWRTKKSGGLRNTVLCF</sequence>